<dbReference type="Ensembl" id="ENSFHET00000023945.1">
    <property type="protein sequence ID" value="ENSFHEP00000031479.1"/>
    <property type="gene ID" value="ENSFHEG00000017382.1"/>
</dbReference>
<feature type="compositionally biased region" description="Low complexity" evidence="1">
    <location>
        <begin position="1"/>
        <end position="13"/>
    </location>
</feature>
<name>A0A3Q2QUQ5_FUNHE</name>
<evidence type="ECO:0000256" key="1">
    <source>
        <dbReference type="SAM" id="MobiDB-lite"/>
    </source>
</evidence>
<keyword evidence="3" id="KW-1185">Reference proteome</keyword>
<reference evidence="2" key="1">
    <citation type="submission" date="2025-08" db="UniProtKB">
        <authorList>
            <consortium name="Ensembl"/>
        </authorList>
    </citation>
    <scope>IDENTIFICATION</scope>
</reference>
<evidence type="ECO:0000313" key="2">
    <source>
        <dbReference type="Ensembl" id="ENSFHEP00000031479.1"/>
    </source>
</evidence>
<feature type="region of interest" description="Disordered" evidence="1">
    <location>
        <begin position="1"/>
        <end position="33"/>
    </location>
</feature>
<proteinExistence type="predicted"/>
<dbReference type="GeneTree" id="ENSGT00940000178019"/>
<dbReference type="Proteomes" id="UP000265000">
    <property type="component" value="Unplaced"/>
</dbReference>
<dbReference type="AlphaFoldDB" id="A0A3Q2QUQ5"/>
<accession>A0A3Q2QUQ5</accession>
<protein>
    <submittedName>
        <fullName evidence="2">Uncharacterized protein</fullName>
    </submittedName>
</protein>
<reference evidence="2" key="2">
    <citation type="submission" date="2025-09" db="UniProtKB">
        <authorList>
            <consortium name="Ensembl"/>
        </authorList>
    </citation>
    <scope>IDENTIFICATION</scope>
</reference>
<sequence>MEELQGQLAEQQAFVPMDTSELPFHDSSSSSSSALNLALFDPGLDNMEWLDITIPQSLAGSASPPGFPTEFLEAHDMQLHFD</sequence>
<dbReference type="STRING" id="8078.ENSFHEP00000031479"/>
<evidence type="ECO:0000313" key="3">
    <source>
        <dbReference type="Proteomes" id="UP000265000"/>
    </source>
</evidence>
<organism evidence="2 3">
    <name type="scientific">Fundulus heteroclitus</name>
    <name type="common">Killifish</name>
    <name type="synonym">Mummichog</name>
    <dbReference type="NCBI Taxonomy" id="8078"/>
    <lineage>
        <taxon>Eukaryota</taxon>
        <taxon>Metazoa</taxon>
        <taxon>Chordata</taxon>
        <taxon>Craniata</taxon>
        <taxon>Vertebrata</taxon>
        <taxon>Euteleostomi</taxon>
        <taxon>Actinopterygii</taxon>
        <taxon>Neopterygii</taxon>
        <taxon>Teleostei</taxon>
        <taxon>Neoteleostei</taxon>
        <taxon>Acanthomorphata</taxon>
        <taxon>Ovalentaria</taxon>
        <taxon>Atherinomorphae</taxon>
        <taxon>Cyprinodontiformes</taxon>
        <taxon>Fundulidae</taxon>
        <taxon>Fundulus</taxon>
    </lineage>
</organism>